<evidence type="ECO:0000256" key="2">
    <source>
        <dbReference type="ARBA" id="ARBA00022771"/>
    </source>
</evidence>
<comment type="caution">
    <text evidence="6">The sequence shown here is derived from an EMBL/GenBank/DDBJ whole genome shotgun (WGS) entry which is preliminary data.</text>
</comment>
<dbReference type="EMBL" id="JAHRIQ010014889">
    <property type="protein sequence ID" value="MEQ2226317.1"/>
    <property type="molecule type" value="Genomic_DNA"/>
</dbReference>
<dbReference type="Proteomes" id="UP001482620">
    <property type="component" value="Unassembled WGS sequence"/>
</dbReference>
<dbReference type="Gene3D" id="4.10.830.40">
    <property type="match status" value="1"/>
</dbReference>
<dbReference type="InterPro" id="IPR017907">
    <property type="entry name" value="Znf_RING_CS"/>
</dbReference>
<name>A0ABV0T1Z6_9TELE</name>
<dbReference type="PROSITE" id="PS00518">
    <property type="entry name" value="ZF_RING_1"/>
    <property type="match status" value="1"/>
</dbReference>
<reference evidence="6 7" key="1">
    <citation type="submission" date="2021-06" db="EMBL/GenBank/DDBJ databases">
        <authorList>
            <person name="Palmer J.M."/>
        </authorList>
    </citation>
    <scope>NUCLEOTIDE SEQUENCE [LARGE SCALE GENOMIC DNA]</scope>
    <source>
        <strain evidence="7">if_2019</strain>
        <tissue evidence="6">Muscle</tissue>
    </source>
</reference>
<proteinExistence type="predicted"/>
<accession>A0ABV0T1Z6</accession>
<protein>
    <recommendedName>
        <fullName evidence="5">RING-type domain-containing protein</fullName>
    </recommendedName>
</protein>
<dbReference type="InterPro" id="IPR013083">
    <property type="entry name" value="Znf_RING/FYVE/PHD"/>
</dbReference>
<dbReference type="Pfam" id="PF13445">
    <property type="entry name" value="zf-RING_UBOX"/>
    <property type="match status" value="1"/>
</dbReference>
<dbReference type="InterPro" id="IPR027370">
    <property type="entry name" value="Znf-RING_euk"/>
</dbReference>
<dbReference type="SMART" id="SM00184">
    <property type="entry name" value="RING"/>
    <property type="match status" value="1"/>
</dbReference>
<dbReference type="PROSITE" id="PS50089">
    <property type="entry name" value="ZF_RING_2"/>
    <property type="match status" value="1"/>
</dbReference>
<dbReference type="Gene3D" id="3.30.40.10">
    <property type="entry name" value="Zinc/RING finger domain, C3HC4 (zinc finger)"/>
    <property type="match status" value="1"/>
</dbReference>
<dbReference type="InterPro" id="IPR051051">
    <property type="entry name" value="E3_ubiq-ligase_TRIM/RNF"/>
</dbReference>
<evidence type="ECO:0000313" key="7">
    <source>
        <dbReference type="Proteomes" id="UP001482620"/>
    </source>
</evidence>
<evidence type="ECO:0000256" key="3">
    <source>
        <dbReference type="ARBA" id="ARBA00022833"/>
    </source>
</evidence>
<evidence type="ECO:0000256" key="1">
    <source>
        <dbReference type="ARBA" id="ARBA00022723"/>
    </source>
</evidence>
<keyword evidence="1" id="KW-0479">Metal-binding</keyword>
<gene>
    <name evidence="6" type="ORF">ILYODFUR_026269</name>
</gene>
<organism evidence="6 7">
    <name type="scientific">Ilyodon furcidens</name>
    <name type="common">goldbreast splitfin</name>
    <dbReference type="NCBI Taxonomy" id="33524"/>
    <lineage>
        <taxon>Eukaryota</taxon>
        <taxon>Metazoa</taxon>
        <taxon>Chordata</taxon>
        <taxon>Craniata</taxon>
        <taxon>Vertebrata</taxon>
        <taxon>Euteleostomi</taxon>
        <taxon>Actinopterygii</taxon>
        <taxon>Neopterygii</taxon>
        <taxon>Teleostei</taxon>
        <taxon>Neoteleostei</taxon>
        <taxon>Acanthomorphata</taxon>
        <taxon>Ovalentaria</taxon>
        <taxon>Atherinomorphae</taxon>
        <taxon>Cyprinodontiformes</taxon>
        <taxon>Goodeidae</taxon>
        <taxon>Ilyodon</taxon>
    </lineage>
</organism>
<evidence type="ECO:0000256" key="4">
    <source>
        <dbReference type="PROSITE-ProRule" id="PRU00175"/>
    </source>
</evidence>
<keyword evidence="2 4" id="KW-0863">Zinc-finger</keyword>
<dbReference type="InterPro" id="IPR001841">
    <property type="entry name" value="Znf_RING"/>
</dbReference>
<dbReference type="PANTHER" id="PTHR25465:SF32">
    <property type="entry name" value="BLOODTHIRSTY-RELATED GENE FAMILY, MEMBER 16 ISOFORM X1-RELATED"/>
    <property type="match status" value="1"/>
</dbReference>
<keyword evidence="3" id="KW-0862">Zinc</keyword>
<evidence type="ECO:0000313" key="6">
    <source>
        <dbReference type="EMBL" id="MEQ2226317.1"/>
    </source>
</evidence>
<sequence length="177" mass="19922">MQVNFKAFLVDMAGAGISVSEDELLCCICLDAFIEPVTLLCGHDFCWKCITKHWGYADRYQCPLCNKCFSTIHGLQVNPAMSELTDQFRDLAQETASSCSSEGQANAGKVLCDVCTKKAQKSCLVCLSSYCKTHVVFHQRFPGLRRHTLIDPVEGLEHRMCKKYQKVSQMLHKLFSN</sequence>
<keyword evidence="7" id="KW-1185">Reference proteome</keyword>
<dbReference type="PANTHER" id="PTHR25465">
    <property type="entry name" value="B-BOX DOMAIN CONTAINING"/>
    <property type="match status" value="1"/>
</dbReference>
<dbReference type="SUPFAM" id="SSF57850">
    <property type="entry name" value="RING/U-box"/>
    <property type="match status" value="1"/>
</dbReference>
<evidence type="ECO:0000259" key="5">
    <source>
        <dbReference type="PROSITE" id="PS50089"/>
    </source>
</evidence>
<feature type="domain" description="RING-type" evidence="5">
    <location>
        <begin position="26"/>
        <end position="66"/>
    </location>
</feature>